<feature type="region of interest" description="Disordered" evidence="5">
    <location>
        <begin position="251"/>
        <end position="484"/>
    </location>
</feature>
<evidence type="ECO:0000256" key="5">
    <source>
        <dbReference type="SAM" id="MobiDB-lite"/>
    </source>
</evidence>
<dbReference type="InterPro" id="IPR041913">
    <property type="entry name" value="POLD3_sf"/>
</dbReference>
<evidence type="ECO:0000256" key="4">
    <source>
        <dbReference type="ARBA" id="ARBA00023242"/>
    </source>
</evidence>
<feature type="compositionally biased region" description="Basic residues" evidence="5">
    <location>
        <begin position="402"/>
        <end position="415"/>
    </location>
</feature>
<dbReference type="Gene3D" id="3.90.1030.20">
    <property type="entry name" value="DNA polymerase delta, p66 (Cdc27) subunit, wHTH domain"/>
    <property type="match status" value="1"/>
</dbReference>
<feature type="compositionally biased region" description="Acidic residues" evidence="5">
    <location>
        <begin position="307"/>
        <end position="321"/>
    </location>
</feature>
<dbReference type="PANTHER" id="PTHR17598:SF13">
    <property type="entry name" value="DNA POLYMERASE DELTA SUBUNIT 3"/>
    <property type="match status" value="1"/>
</dbReference>
<dbReference type="Pfam" id="PF09507">
    <property type="entry name" value="CDC27"/>
    <property type="match status" value="1"/>
</dbReference>
<evidence type="ECO:0000313" key="7">
    <source>
        <dbReference type="Proteomes" id="UP000483672"/>
    </source>
</evidence>
<dbReference type="GO" id="GO:0006271">
    <property type="term" value="P:DNA strand elongation involved in DNA replication"/>
    <property type="evidence" value="ECO:0007669"/>
    <property type="project" value="TreeGrafter"/>
</dbReference>
<dbReference type="GO" id="GO:0006297">
    <property type="term" value="P:nucleotide-excision repair, DNA gap filling"/>
    <property type="evidence" value="ECO:0007669"/>
    <property type="project" value="TreeGrafter"/>
</dbReference>
<evidence type="ECO:0000313" key="6">
    <source>
        <dbReference type="EMBL" id="KAF3204360.1"/>
    </source>
</evidence>
<protein>
    <recommendedName>
        <fullName evidence="2">DNA polymerase delta subunit 3</fullName>
    </recommendedName>
</protein>
<organism evidence="6 7">
    <name type="scientific">Orbilia oligospora</name>
    <name type="common">Nematode-trapping fungus</name>
    <name type="synonym">Arthrobotrys oligospora</name>
    <dbReference type="NCBI Taxonomy" id="2813651"/>
    <lineage>
        <taxon>Eukaryota</taxon>
        <taxon>Fungi</taxon>
        <taxon>Dikarya</taxon>
        <taxon>Ascomycota</taxon>
        <taxon>Pezizomycotina</taxon>
        <taxon>Orbiliomycetes</taxon>
        <taxon>Orbiliales</taxon>
        <taxon>Orbiliaceae</taxon>
        <taxon>Orbilia</taxon>
    </lineage>
</organism>
<feature type="compositionally biased region" description="Pro residues" evidence="5">
    <location>
        <begin position="198"/>
        <end position="207"/>
    </location>
</feature>
<feature type="compositionally biased region" description="Acidic residues" evidence="5">
    <location>
        <begin position="368"/>
        <end position="383"/>
    </location>
</feature>
<feature type="compositionally biased region" description="Basic and acidic residues" evidence="5">
    <location>
        <begin position="322"/>
        <end position="350"/>
    </location>
</feature>
<dbReference type="GO" id="GO:0043625">
    <property type="term" value="C:delta DNA polymerase complex"/>
    <property type="evidence" value="ECO:0007669"/>
    <property type="project" value="InterPro"/>
</dbReference>
<dbReference type="PANTHER" id="PTHR17598">
    <property type="entry name" value="DNA POLYMERASE DELTA SUBUNIT 3"/>
    <property type="match status" value="1"/>
</dbReference>
<comment type="subcellular location">
    <subcellularLocation>
        <location evidence="1">Nucleus</location>
    </subcellularLocation>
</comment>
<keyword evidence="4" id="KW-0539">Nucleus</keyword>
<feature type="compositionally biased region" description="Polar residues" evidence="5">
    <location>
        <begin position="258"/>
        <end position="269"/>
    </location>
</feature>
<dbReference type="InterPro" id="IPR019038">
    <property type="entry name" value="POLD3"/>
</dbReference>
<proteinExistence type="predicted"/>
<comment type="caution">
    <text evidence="6">The sequence shown here is derived from an EMBL/GenBank/DDBJ whole genome shotgun (WGS) entry which is preliminary data.</text>
</comment>
<dbReference type="Proteomes" id="UP000483672">
    <property type="component" value="Unassembled WGS sequence"/>
</dbReference>
<feature type="compositionally biased region" description="Acidic residues" evidence="5">
    <location>
        <begin position="430"/>
        <end position="439"/>
    </location>
</feature>
<name>A0A6G1MGJ4_ORBOL</name>
<feature type="compositionally biased region" description="Polar residues" evidence="5">
    <location>
        <begin position="84"/>
        <end position="94"/>
    </location>
</feature>
<accession>A0A6G1MGJ4</accession>
<evidence type="ECO:0000256" key="1">
    <source>
        <dbReference type="ARBA" id="ARBA00004123"/>
    </source>
</evidence>
<dbReference type="EMBL" id="WIPF01000145">
    <property type="protein sequence ID" value="KAF3204360.1"/>
    <property type="molecule type" value="Genomic_DNA"/>
</dbReference>
<reference evidence="6 7" key="1">
    <citation type="submission" date="2019-06" db="EMBL/GenBank/DDBJ databases">
        <authorList>
            <person name="Palmer J.M."/>
        </authorList>
    </citation>
    <scope>NUCLEOTIDE SEQUENCE [LARGE SCALE GENOMIC DNA]</scope>
    <source>
        <strain evidence="6 7">TWF191</strain>
    </source>
</reference>
<gene>
    <name evidence="6" type="ORF">TWF191_002280</name>
</gene>
<feature type="region of interest" description="Disordered" evidence="5">
    <location>
        <begin position="219"/>
        <end position="239"/>
    </location>
</feature>
<feature type="compositionally biased region" description="Low complexity" evidence="5">
    <location>
        <begin position="223"/>
        <end position="235"/>
    </location>
</feature>
<dbReference type="GO" id="GO:0003887">
    <property type="term" value="F:DNA-directed DNA polymerase activity"/>
    <property type="evidence" value="ECO:0007669"/>
    <property type="project" value="TreeGrafter"/>
</dbReference>
<keyword evidence="3" id="KW-0235">DNA replication</keyword>
<dbReference type="AlphaFoldDB" id="A0A6G1MGJ4"/>
<evidence type="ECO:0000256" key="3">
    <source>
        <dbReference type="ARBA" id="ARBA00022705"/>
    </source>
</evidence>
<sequence length="484" mass="53620">MSTDHSSFLAARVLNDNKLVTYRLLSRELKIHVNKAKEYLAAFHETENRKRQGSCHATYLVTGVPKPLVPTSRPRIDTDDDTYMESSPVPQATQNEDEEVVKTSSVILVTEEELEGVKESLKEIISIHIYSVEPGPIKDLLAISDASVELYSRFPSINAAEKSKIYGTTLNKYAKVDTQNPSSNSETILTQLQKRDGAPPPPPPPQPTTSSTYVVPVKKEPISSAPPAATSTTTSKETKKDVKKDFFGSIKAKDAQKTRQTSESTSSSKAKVPLKRGQSDLMSSFSNAQPKKPKQPEKEKTPPPDFMDVDDDEPAEVEPIDEETRAAEKARQEAIRKKREADEEELRRMMDEEDDEPIVTEKANSDVEVADSPEEEEEEEEETAATPMDESSEPAPSASAPGRRKAKRRVTKKVRSKDADGYIVTREVTEWEEYSEDDVPVPAKPAPKPNAFSAMKQAPSSQKGKKGAGESGPKRDIASFFQRK</sequence>
<feature type="region of interest" description="Disordered" evidence="5">
    <location>
        <begin position="193"/>
        <end position="212"/>
    </location>
</feature>
<dbReference type="GO" id="GO:1904161">
    <property type="term" value="P:DNA synthesis involved in UV-damage excision repair"/>
    <property type="evidence" value="ECO:0007669"/>
    <property type="project" value="TreeGrafter"/>
</dbReference>
<feature type="region of interest" description="Disordered" evidence="5">
    <location>
        <begin position="70"/>
        <end position="96"/>
    </location>
</feature>
<evidence type="ECO:0000256" key="2">
    <source>
        <dbReference type="ARBA" id="ARBA00017589"/>
    </source>
</evidence>